<feature type="non-terminal residue" evidence="2">
    <location>
        <position position="72"/>
    </location>
</feature>
<evidence type="ECO:0000313" key="2">
    <source>
        <dbReference type="EMBL" id="KIK31621.1"/>
    </source>
</evidence>
<dbReference type="PANTHER" id="PTHR46791:SF5">
    <property type="entry name" value="CLR5 DOMAIN-CONTAINING PROTEIN-RELATED"/>
    <property type="match status" value="1"/>
</dbReference>
<dbReference type="OrthoDB" id="2686689at2759"/>
<feature type="non-terminal residue" evidence="2">
    <location>
        <position position="1"/>
    </location>
</feature>
<dbReference type="EMBL" id="KN836818">
    <property type="protein sequence ID" value="KIK31621.1"/>
    <property type="molecule type" value="Genomic_DNA"/>
</dbReference>
<dbReference type="Proteomes" id="UP000054485">
    <property type="component" value="Unassembled WGS sequence"/>
</dbReference>
<reference evidence="3" key="2">
    <citation type="submission" date="2015-01" db="EMBL/GenBank/DDBJ databases">
        <title>Evolutionary Origins and Diversification of the Mycorrhizal Mutualists.</title>
        <authorList>
            <consortium name="DOE Joint Genome Institute"/>
            <consortium name="Mycorrhizal Genomics Consortium"/>
            <person name="Kohler A."/>
            <person name="Kuo A."/>
            <person name="Nagy L.G."/>
            <person name="Floudas D."/>
            <person name="Copeland A."/>
            <person name="Barry K.W."/>
            <person name="Cichocki N."/>
            <person name="Veneault-Fourrey C."/>
            <person name="LaButti K."/>
            <person name="Lindquist E.A."/>
            <person name="Lipzen A."/>
            <person name="Lundell T."/>
            <person name="Morin E."/>
            <person name="Murat C."/>
            <person name="Riley R."/>
            <person name="Ohm R."/>
            <person name="Sun H."/>
            <person name="Tunlid A."/>
            <person name="Henrissat B."/>
            <person name="Grigoriev I.V."/>
            <person name="Hibbett D.S."/>
            <person name="Martin F."/>
        </authorList>
    </citation>
    <scope>NUCLEOTIDE SEQUENCE [LARGE SCALE GENOMIC DNA]</scope>
    <source>
        <strain evidence="3">UH-Slu-Lm8-n1</strain>
    </source>
</reference>
<reference evidence="2 3" key="1">
    <citation type="submission" date="2014-04" db="EMBL/GenBank/DDBJ databases">
        <authorList>
            <consortium name="DOE Joint Genome Institute"/>
            <person name="Kuo A."/>
            <person name="Ruytinx J."/>
            <person name="Rineau F."/>
            <person name="Colpaert J."/>
            <person name="Kohler A."/>
            <person name="Nagy L.G."/>
            <person name="Floudas D."/>
            <person name="Copeland A."/>
            <person name="Barry K.W."/>
            <person name="Cichocki N."/>
            <person name="Veneault-Fourrey C."/>
            <person name="LaButti K."/>
            <person name="Lindquist E.A."/>
            <person name="Lipzen A."/>
            <person name="Lundell T."/>
            <person name="Morin E."/>
            <person name="Murat C."/>
            <person name="Sun H."/>
            <person name="Tunlid A."/>
            <person name="Henrissat B."/>
            <person name="Grigoriev I.V."/>
            <person name="Hibbett D.S."/>
            <person name="Martin F."/>
            <person name="Nordberg H.P."/>
            <person name="Cantor M.N."/>
            <person name="Hua S.X."/>
        </authorList>
    </citation>
    <scope>NUCLEOTIDE SEQUENCE [LARGE SCALE GENOMIC DNA]</scope>
    <source>
        <strain evidence="2 3">UH-Slu-Lm8-n1</strain>
    </source>
</reference>
<feature type="domain" description="Integrase core" evidence="1">
    <location>
        <begin position="41"/>
        <end position="72"/>
    </location>
</feature>
<dbReference type="PANTHER" id="PTHR46791">
    <property type="entry name" value="EXPRESSED PROTEIN"/>
    <property type="match status" value="1"/>
</dbReference>
<accession>A0A0C9ZQM5</accession>
<protein>
    <submittedName>
        <fullName evidence="2">Unplaced genomic scaffold CY34scaffold_1687, whole genome shotgun sequence</fullName>
    </submittedName>
</protein>
<dbReference type="InParanoid" id="A0A0C9ZQM5"/>
<name>A0A0C9ZQM5_9AGAM</name>
<organism evidence="2 3">
    <name type="scientific">Suillus luteus UH-Slu-Lm8-n1</name>
    <dbReference type="NCBI Taxonomy" id="930992"/>
    <lineage>
        <taxon>Eukaryota</taxon>
        <taxon>Fungi</taxon>
        <taxon>Dikarya</taxon>
        <taxon>Basidiomycota</taxon>
        <taxon>Agaricomycotina</taxon>
        <taxon>Agaricomycetes</taxon>
        <taxon>Agaricomycetidae</taxon>
        <taxon>Boletales</taxon>
        <taxon>Suillineae</taxon>
        <taxon>Suillaceae</taxon>
        <taxon>Suillus</taxon>
    </lineage>
</organism>
<dbReference type="Pfam" id="PF24764">
    <property type="entry name" value="rva_4"/>
    <property type="match status" value="1"/>
</dbReference>
<evidence type="ECO:0000313" key="3">
    <source>
        <dbReference type="Proteomes" id="UP000054485"/>
    </source>
</evidence>
<evidence type="ECO:0000259" key="1">
    <source>
        <dbReference type="Pfam" id="PF24764"/>
    </source>
</evidence>
<gene>
    <name evidence="2" type="ORF">CY34DRAFT_53522</name>
</gene>
<dbReference type="AlphaFoldDB" id="A0A0C9ZQM5"/>
<sequence>VGFLRRHGLRVQYRRVVESLRRVDGLGQVLRDLRVKRRRKYHVERPNALWHVDGHHKLIRWGVVIHGFIDGF</sequence>
<proteinExistence type="predicted"/>
<dbReference type="STRING" id="930992.A0A0C9ZQM5"/>
<dbReference type="InterPro" id="IPR058913">
    <property type="entry name" value="Integrase_dom_put"/>
</dbReference>
<dbReference type="HOGENOM" id="CLU_177206_0_0_1"/>
<keyword evidence="3" id="KW-1185">Reference proteome</keyword>